<dbReference type="InterPro" id="IPR036291">
    <property type="entry name" value="NAD(P)-bd_dom_sf"/>
</dbReference>
<dbReference type="SUPFAM" id="SSF51735">
    <property type="entry name" value="NAD(P)-binding Rossmann-fold domains"/>
    <property type="match status" value="1"/>
</dbReference>
<reference evidence="4" key="1">
    <citation type="submission" date="2025-08" db="UniProtKB">
        <authorList>
            <consortium name="RefSeq"/>
        </authorList>
    </citation>
    <scope>IDENTIFICATION</scope>
</reference>
<keyword evidence="1" id="KW-0560">Oxidoreductase</keyword>
<protein>
    <recommendedName>
        <fullName evidence="1">Fatty acyl-CoA reductase</fullName>
        <ecNumber evidence="1">1.2.1.84</ecNumber>
    </recommendedName>
</protein>
<dbReference type="OrthoDB" id="429813at2759"/>
<keyword evidence="3" id="KW-1185">Reference proteome</keyword>
<accession>A0A6P8LZF6</accession>
<gene>
    <name evidence="4" type="primary">LOC100747705</name>
</gene>
<dbReference type="RefSeq" id="XP_033179844.1">
    <property type="nucleotide sequence ID" value="XM_033323953.1"/>
</dbReference>
<evidence type="ECO:0000313" key="4">
    <source>
        <dbReference type="RefSeq" id="XP_033179844.1"/>
    </source>
</evidence>
<proteinExistence type="inferred from homology"/>
<keyword evidence="1" id="KW-0443">Lipid metabolism</keyword>
<feature type="non-terminal residue" evidence="4">
    <location>
        <position position="1"/>
    </location>
</feature>
<dbReference type="GO" id="GO:0080019">
    <property type="term" value="F:alcohol-forming very long-chain fatty acyl-CoA reductase activity"/>
    <property type="evidence" value="ECO:0007669"/>
    <property type="project" value="InterPro"/>
</dbReference>
<dbReference type="PANTHER" id="PTHR11011">
    <property type="entry name" value="MALE STERILITY PROTEIN 2-RELATED"/>
    <property type="match status" value="1"/>
</dbReference>
<evidence type="ECO:0000313" key="3">
    <source>
        <dbReference type="Proteomes" id="UP000515180"/>
    </source>
</evidence>
<comment type="catalytic activity">
    <reaction evidence="1">
        <text>a long-chain fatty acyl-CoA + 2 NADPH + 2 H(+) = a long-chain primary fatty alcohol + 2 NADP(+) + CoA</text>
        <dbReference type="Rhea" id="RHEA:52716"/>
        <dbReference type="ChEBI" id="CHEBI:15378"/>
        <dbReference type="ChEBI" id="CHEBI:57287"/>
        <dbReference type="ChEBI" id="CHEBI:57783"/>
        <dbReference type="ChEBI" id="CHEBI:58349"/>
        <dbReference type="ChEBI" id="CHEBI:77396"/>
        <dbReference type="ChEBI" id="CHEBI:83139"/>
        <dbReference type="EC" id="1.2.1.84"/>
    </reaction>
</comment>
<dbReference type="GO" id="GO:0035336">
    <property type="term" value="P:long-chain fatty-acyl-CoA metabolic process"/>
    <property type="evidence" value="ECO:0007669"/>
    <property type="project" value="TreeGrafter"/>
</dbReference>
<comment type="function">
    <text evidence="1">Catalyzes the reduction of fatty acyl-CoA to fatty alcohols.</text>
</comment>
<keyword evidence="1" id="KW-0444">Lipid biosynthesis</keyword>
<dbReference type="Pfam" id="PF07993">
    <property type="entry name" value="NAD_binding_4"/>
    <property type="match status" value="1"/>
</dbReference>
<dbReference type="PANTHER" id="PTHR11011:SF45">
    <property type="entry name" value="FATTY ACYL-COA REDUCTASE CG8306-RELATED"/>
    <property type="match status" value="1"/>
</dbReference>
<dbReference type="Gene3D" id="3.40.50.720">
    <property type="entry name" value="NAD(P)-binding Rossmann-like Domain"/>
    <property type="match status" value="1"/>
</dbReference>
<dbReference type="InterPro" id="IPR026055">
    <property type="entry name" value="FAR"/>
</dbReference>
<dbReference type="AlphaFoldDB" id="A0A6P8LZF6"/>
<dbReference type="Proteomes" id="UP000515180">
    <property type="component" value="Unplaced"/>
</dbReference>
<dbReference type="EC" id="1.2.1.84" evidence="1"/>
<organism evidence="3 4">
    <name type="scientific">Bombus impatiens</name>
    <name type="common">Bumblebee</name>
    <dbReference type="NCBI Taxonomy" id="132113"/>
    <lineage>
        <taxon>Eukaryota</taxon>
        <taxon>Metazoa</taxon>
        <taxon>Ecdysozoa</taxon>
        <taxon>Arthropoda</taxon>
        <taxon>Hexapoda</taxon>
        <taxon>Insecta</taxon>
        <taxon>Pterygota</taxon>
        <taxon>Neoptera</taxon>
        <taxon>Endopterygota</taxon>
        <taxon>Hymenoptera</taxon>
        <taxon>Apocrita</taxon>
        <taxon>Aculeata</taxon>
        <taxon>Apoidea</taxon>
        <taxon>Anthophila</taxon>
        <taxon>Apidae</taxon>
        <taxon>Bombus</taxon>
        <taxon>Pyrobombus</taxon>
    </lineage>
</organism>
<evidence type="ECO:0000259" key="2">
    <source>
        <dbReference type="Pfam" id="PF07993"/>
    </source>
</evidence>
<dbReference type="GeneID" id="100747705"/>
<dbReference type="GO" id="GO:0102965">
    <property type="term" value="F:alcohol-forming long-chain fatty acyl-CoA reductase activity"/>
    <property type="evidence" value="ECO:0007669"/>
    <property type="project" value="UniProtKB-EC"/>
</dbReference>
<evidence type="ECO:0000256" key="1">
    <source>
        <dbReference type="RuleBase" id="RU363097"/>
    </source>
</evidence>
<keyword evidence="1" id="KW-0521">NADP</keyword>
<dbReference type="InterPro" id="IPR013120">
    <property type="entry name" value="FAR_NAD-bd"/>
</dbReference>
<sequence length="364" mass="40865">IFDGVRAQNPTIFDKIHLVEGDLTLPDLDLLQKDRDMLIENVNIVFHVAATINFHLPLDMVVNANVKGTANIIKLCKELKHVISVVYVSTAYSNPNLSDIEEKVYTTNLDPSLVINICDRQDKELINLLEERILKTYPNTYTFAKNLAEQTISNNSKGLAVAIVRPSIICCSLKEPCPGWLVSFAGQSGIFMNIGNGIAKVLLGKADVISDVVPIDYVVDVIMCAAWHVTLHIDNRVKVYNCTSSARPIKYGIDIYYRICLTNVTQLLEYPKSFRCIFMNIGNGIAKVLLGKADVISDIVPIDYVVDVIMCAAWHVTLHIDNRVKVYNCTSSARPIKYGIDIYYRICLTNVTQLLEYPKSFRFI</sequence>
<comment type="similarity">
    <text evidence="1">Belongs to the fatty acyl-CoA reductase family.</text>
</comment>
<feature type="domain" description="Thioester reductase (TE)" evidence="2">
    <location>
        <begin position="11"/>
        <end position="222"/>
    </location>
</feature>
<name>A0A6P8LZF6_BOMIM</name>